<gene>
    <name evidence="3" type="ORF">ENS19_07640</name>
</gene>
<accession>A0A7C3F2T4</accession>
<organism evidence="3">
    <name type="scientific">Candidatus Methanomethylicus mesodigestus</name>
    <dbReference type="NCBI Taxonomy" id="1867258"/>
    <lineage>
        <taxon>Archaea</taxon>
        <taxon>Thermoproteota</taxon>
        <taxon>Methanosuratincolia</taxon>
        <taxon>Candidatus Methanomethylicales</taxon>
        <taxon>Candidatus Methanomethylicaceae</taxon>
        <taxon>Candidatus Methanomethylicus</taxon>
    </lineage>
</organism>
<dbReference type="PANTHER" id="PTHR42146:SF1">
    <property type="entry name" value="OLIGORIBONUCLEASE NRNB"/>
    <property type="match status" value="1"/>
</dbReference>
<dbReference type="SUPFAM" id="SSF64182">
    <property type="entry name" value="DHH phosphoesterases"/>
    <property type="match status" value="1"/>
</dbReference>
<dbReference type="GO" id="GO:0003676">
    <property type="term" value="F:nucleic acid binding"/>
    <property type="evidence" value="ECO:0007669"/>
    <property type="project" value="InterPro"/>
</dbReference>
<reference evidence="3" key="1">
    <citation type="journal article" date="2020" name="mSystems">
        <title>Genome- and Community-Level Interaction Insights into Carbon Utilization and Element Cycling Functions of Hydrothermarchaeota in Hydrothermal Sediment.</title>
        <authorList>
            <person name="Zhou Z."/>
            <person name="Liu Y."/>
            <person name="Xu W."/>
            <person name="Pan J."/>
            <person name="Luo Z.H."/>
            <person name="Li M."/>
        </authorList>
    </citation>
    <scope>NUCLEOTIDE SEQUENCE [LARGE SCALE GENOMIC DNA]</scope>
    <source>
        <strain evidence="3">SpSt-468</strain>
    </source>
</reference>
<dbReference type="InterPro" id="IPR052968">
    <property type="entry name" value="Nucleotide_metab_enz"/>
</dbReference>
<name>A0A7C3F2T4_9CREN</name>
<dbReference type="Pfam" id="PF01368">
    <property type="entry name" value="DHH"/>
    <property type="match status" value="1"/>
</dbReference>
<evidence type="ECO:0000313" key="3">
    <source>
        <dbReference type="EMBL" id="HFK21128.1"/>
    </source>
</evidence>
<proteinExistence type="predicted"/>
<dbReference type="Gene3D" id="3.10.310.30">
    <property type="match status" value="1"/>
</dbReference>
<protein>
    <submittedName>
        <fullName evidence="3">DHH family phosphoesterase</fullName>
    </submittedName>
</protein>
<evidence type="ECO:0000259" key="1">
    <source>
        <dbReference type="Pfam" id="PF01368"/>
    </source>
</evidence>
<dbReference type="InterPro" id="IPR003156">
    <property type="entry name" value="DHHA1_dom"/>
</dbReference>
<comment type="caution">
    <text evidence="3">The sequence shown here is derived from an EMBL/GenBank/DDBJ whole genome shotgun (WGS) entry which is preliminary data.</text>
</comment>
<dbReference type="Pfam" id="PF02272">
    <property type="entry name" value="DHHA1"/>
    <property type="match status" value="1"/>
</dbReference>
<dbReference type="PANTHER" id="PTHR42146">
    <property type="entry name" value="3',5'-CYCLIC-NUCLEOTIDE PHOSPHODIESTERASE"/>
    <property type="match status" value="1"/>
</dbReference>
<feature type="domain" description="DHHA1" evidence="2">
    <location>
        <begin position="245"/>
        <end position="311"/>
    </location>
</feature>
<dbReference type="EMBL" id="DSTX01000013">
    <property type="protein sequence ID" value="HFK21128.1"/>
    <property type="molecule type" value="Genomic_DNA"/>
</dbReference>
<evidence type="ECO:0000259" key="2">
    <source>
        <dbReference type="Pfam" id="PF02272"/>
    </source>
</evidence>
<feature type="domain" description="DDH" evidence="1">
    <location>
        <begin position="4"/>
        <end position="114"/>
    </location>
</feature>
<dbReference type="InterPro" id="IPR001667">
    <property type="entry name" value="DDH_dom"/>
</dbReference>
<sequence length="322" mass="36155">MEWIISHGDTDGICSAGIALSAFKNAKLFFSHPIGLPEDLKNVDGDVIICDIALARDVYQETLKELRRLKDDGREVIYIDHHPLPEGHDPSNFPADMVHSVNSCASEQTYKKLEDKVSPDMSRLAIIGAIGDYLDKTHEIEKLLIRWEKRNLYFEAGILIQAIESTGRNYQDKREIAYFISNDKTPSSDEGLVRKAIAASIVEEDMRKRIKEEVVLRGNVAYVIDLGWSLGKSAVYSKGLAGVLVGIGAEHRKDYVEMSLRTHSDAIDLNFLLKRITTKMGGMGGGHPKAAGARIPREKFFQFIAELNEAIIEKIREHNEEY</sequence>
<dbReference type="AlphaFoldDB" id="A0A7C3F2T4"/>
<dbReference type="InterPro" id="IPR038763">
    <property type="entry name" value="DHH_sf"/>
</dbReference>